<evidence type="ECO:0000313" key="5">
    <source>
        <dbReference type="Proteomes" id="UP000824135"/>
    </source>
</evidence>
<dbReference type="PANTHER" id="PTHR35811">
    <property type="entry name" value="SLR1870 PROTEIN"/>
    <property type="match status" value="1"/>
</dbReference>
<evidence type="ECO:0000259" key="3">
    <source>
        <dbReference type="Pfam" id="PF12872"/>
    </source>
</evidence>
<evidence type="ECO:0000313" key="4">
    <source>
        <dbReference type="EMBL" id="HIY78563.1"/>
    </source>
</evidence>
<organism evidence="4 5">
    <name type="scientific">Candidatus Borkfalkia excrementavium</name>
    <dbReference type="NCBI Taxonomy" id="2838505"/>
    <lineage>
        <taxon>Bacteria</taxon>
        <taxon>Bacillati</taxon>
        <taxon>Bacillota</taxon>
        <taxon>Clostridia</taxon>
        <taxon>Christensenellales</taxon>
        <taxon>Christensenellaceae</taxon>
        <taxon>Candidatus Borkfalkia</taxon>
    </lineage>
</organism>
<dbReference type="EMBL" id="DXCO01000037">
    <property type="protein sequence ID" value="HIY78563.1"/>
    <property type="molecule type" value="Genomic_DNA"/>
</dbReference>
<gene>
    <name evidence="4" type="ORF">H9728_05915</name>
</gene>
<feature type="compositionally biased region" description="Basic and acidic residues" evidence="1">
    <location>
        <begin position="169"/>
        <end position="182"/>
    </location>
</feature>
<dbReference type="Pfam" id="PF01936">
    <property type="entry name" value="NYN"/>
    <property type="match status" value="1"/>
</dbReference>
<dbReference type="InterPro" id="IPR021139">
    <property type="entry name" value="NYN"/>
</dbReference>
<sequence length="273" mass="31125">MEIENRTIALLIDSDNISKQYLKILIDEVSKYGNITYKRIYGDFTTPKLASWRPLLLEFAVEPIQQYLLVKKNNKESFNITDSAMIIDAMDILYTGKVDCICLATSDSDFTKLAMRYRNQNFVVIGAGEKKTPQAFRAACHRFILMDALLAETKQQENEEKQKRAKNKPAKEEKPKAEQKAEEAEDGNVPTPLHKIIEISKSIISEGADADGWMLMSNFVSELYREENSFNPKLYGYRNSKPTSFFKSLKVGGKPVFTLEKKNSVDKIRIASQ</sequence>
<feature type="domain" description="HTH OST-type" evidence="3">
    <location>
        <begin position="201"/>
        <end position="239"/>
    </location>
</feature>
<accession>A0A9D1ZBX4</accession>
<dbReference type="CDD" id="cd11297">
    <property type="entry name" value="PIN_LabA-like_N_1"/>
    <property type="match status" value="1"/>
</dbReference>
<dbReference type="Proteomes" id="UP000824135">
    <property type="component" value="Unassembled WGS sequence"/>
</dbReference>
<reference evidence="4" key="2">
    <citation type="submission" date="2021-04" db="EMBL/GenBank/DDBJ databases">
        <authorList>
            <person name="Gilroy R."/>
        </authorList>
    </citation>
    <scope>NUCLEOTIDE SEQUENCE</scope>
    <source>
        <strain evidence="4">CHK199-9574</strain>
    </source>
</reference>
<dbReference type="PANTHER" id="PTHR35811:SF1">
    <property type="entry name" value="HTH OST-TYPE DOMAIN-CONTAINING PROTEIN"/>
    <property type="match status" value="1"/>
</dbReference>
<dbReference type="GO" id="GO:0004540">
    <property type="term" value="F:RNA nuclease activity"/>
    <property type="evidence" value="ECO:0007669"/>
    <property type="project" value="InterPro"/>
</dbReference>
<reference evidence="4" key="1">
    <citation type="journal article" date="2021" name="PeerJ">
        <title>Extensive microbial diversity within the chicken gut microbiome revealed by metagenomics and culture.</title>
        <authorList>
            <person name="Gilroy R."/>
            <person name="Ravi A."/>
            <person name="Getino M."/>
            <person name="Pursley I."/>
            <person name="Horton D.L."/>
            <person name="Alikhan N.F."/>
            <person name="Baker D."/>
            <person name="Gharbi K."/>
            <person name="Hall N."/>
            <person name="Watson M."/>
            <person name="Adriaenssens E.M."/>
            <person name="Foster-Nyarko E."/>
            <person name="Jarju S."/>
            <person name="Secka A."/>
            <person name="Antonio M."/>
            <person name="Oren A."/>
            <person name="Chaudhuri R.R."/>
            <person name="La Ragione R."/>
            <person name="Hildebrand F."/>
            <person name="Pallen M.J."/>
        </authorList>
    </citation>
    <scope>NUCLEOTIDE SEQUENCE</scope>
    <source>
        <strain evidence="4">CHK199-9574</strain>
    </source>
</reference>
<proteinExistence type="predicted"/>
<evidence type="ECO:0000256" key="1">
    <source>
        <dbReference type="SAM" id="MobiDB-lite"/>
    </source>
</evidence>
<feature type="domain" description="NYN" evidence="2">
    <location>
        <begin position="8"/>
        <end position="146"/>
    </location>
</feature>
<feature type="region of interest" description="Disordered" evidence="1">
    <location>
        <begin position="155"/>
        <end position="188"/>
    </location>
</feature>
<name>A0A9D1ZBX4_9FIRM</name>
<dbReference type="InterPro" id="IPR041966">
    <property type="entry name" value="LOTUS-like"/>
</dbReference>
<comment type="caution">
    <text evidence="4">The sequence shown here is derived from an EMBL/GenBank/DDBJ whole genome shotgun (WGS) entry which is preliminary data.</text>
</comment>
<protein>
    <submittedName>
        <fullName evidence="4">NYN domain-containing protein</fullName>
    </submittedName>
</protein>
<dbReference type="Gene3D" id="3.40.50.1010">
    <property type="entry name" value="5'-nuclease"/>
    <property type="match status" value="1"/>
</dbReference>
<evidence type="ECO:0000259" key="2">
    <source>
        <dbReference type="Pfam" id="PF01936"/>
    </source>
</evidence>
<dbReference type="InterPro" id="IPR025605">
    <property type="entry name" value="OST-HTH/LOTUS_dom"/>
</dbReference>
<dbReference type="Gene3D" id="3.30.420.610">
    <property type="entry name" value="LOTUS domain-like"/>
    <property type="match status" value="1"/>
</dbReference>
<dbReference type="Pfam" id="PF12872">
    <property type="entry name" value="OST-HTH"/>
    <property type="match status" value="1"/>
</dbReference>
<dbReference type="AlphaFoldDB" id="A0A9D1ZBX4"/>